<keyword evidence="4" id="KW-1185">Reference proteome</keyword>
<evidence type="ECO:0000256" key="2">
    <source>
        <dbReference type="SAM" id="Phobius"/>
    </source>
</evidence>
<keyword evidence="2" id="KW-0812">Transmembrane</keyword>
<dbReference type="EMBL" id="JBFAUK010000008">
    <property type="protein sequence ID" value="MEV5507461.1"/>
    <property type="molecule type" value="Genomic_DNA"/>
</dbReference>
<feature type="transmembrane region" description="Helical" evidence="2">
    <location>
        <begin position="286"/>
        <end position="305"/>
    </location>
</feature>
<proteinExistence type="predicted"/>
<comment type="caution">
    <text evidence="3">The sequence shown here is derived from an EMBL/GenBank/DDBJ whole genome shotgun (WGS) entry which is preliminary data.</text>
</comment>
<accession>A0ABV3JX42</accession>
<keyword evidence="2" id="KW-0472">Membrane</keyword>
<dbReference type="Proteomes" id="UP001552594">
    <property type="component" value="Unassembled WGS sequence"/>
</dbReference>
<organism evidence="3 4">
    <name type="scientific">Streptomyces orinoci</name>
    <name type="common">Streptoverticillium orinoci</name>
    <dbReference type="NCBI Taxonomy" id="67339"/>
    <lineage>
        <taxon>Bacteria</taxon>
        <taxon>Bacillati</taxon>
        <taxon>Actinomycetota</taxon>
        <taxon>Actinomycetes</taxon>
        <taxon>Kitasatosporales</taxon>
        <taxon>Streptomycetaceae</taxon>
        <taxon>Streptomyces</taxon>
    </lineage>
</organism>
<gene>
    <name evidence="3" type="ORF">AB0L16_13405</name>
</gene>
<feature type="compositionally biased region" description="Basic and acidic residues" evidence="1">
    <location>
        <begin position="325"/>
        <end position="334"/>
    </location>
</feature>
<keyword evidence="2" id="KW-1133">Transmembrane helix</keyword>
<protein>
    <submittedName>
        <fullName evidence="3">DUF3068 domain-containing protein</fullName>
    </submittedName>
</protein>
<evidence type="ECO:0000313" key="4">
    <source>
        <dbReference type="Proteomes" id="UP001552594"/>
    </source>
</evidence>
<dbReference type="RefSeq" id="WP_109278204.1">
    <property type="nucleotide sequence ID" value="NZ_JBFAUK010000008.1"/>
</dbReference>
<dbReference type="InterPro" id="IPR021424">
    <property type="entry name" value="PorA"/>
</dbReference>
<feature type="region of interest" description="Disordered" evidence="1">
    <location>
        <begin position="316"/>
        <end position="344"/>
    </location>
</feature>
<evidence type="ECO:0000313" key="3">
    <source>
        <dbReference type="EMBL" id="MEV5507461.1"/>
    </source>
</evidence>
<dbReference type="Pfam" id="PF11271">
    <property type="entry name" value="PorA"/>
    <property type="match status" value="1"/>
</dbReference>
<evidence type="ECO:0000256" key="1">
    <source>
        <dbReference type="SAM" id="MobiDB-lite"/>
    </source>
</evidence>
<name>A0ABV3JX42_STRON</name>
<reference evidence="3 4" key="1">
    <citation type="submission" date="2024-06" db="EMBL/GenBank/DDBJ databases">
        <title>The Natural Products Discovery Center: Release of the First 8490 Sequenced Strains for Exploring Actinobacteria Biosynthetic Diversity.</title>
        <authorList>
            <person name="Kalkreuter E."/>
            <person name="Kautsar S.A."/>
            <person name="Yang D."/>
            <person name="Bader C.D."/>
            <person name="Teijaro C.N."/>
            <person name="Fluegel L."/>
            <person name="Davis C.M."/>
            <person name="Simpson J.R."/>
            <person name="Lauterbach L."/>
            <person name="Steele A.D."/>
            <person name="Gui C."/>
            <person name="Meng S."/>
            <person name="Li G."/>
            <person name="Viehrig K."/>
            <person name="Ye F."/>
            <person name="Su P."/>
            <person name="Kiefer A.F."/>
            <person name="Nichols A."/>
            <person name="Cepeda A.J."/>
            <person name="Yan W."/>
            <person name="Fan B."/>
            <person name="Jiang Y."/>
            <person name="Adhikari A."/>
            <person name="Zheng C.-J."/>
            <person name="Schuster L."/>
            <person name="Cowan T.M."/>
            <person name="Smanski M.J."/>
            <person name="Chevrette M.G."/>
            <person name="De Carvalho L.P.S."/>
            <person name="Shen B."/>
        </authorList>
    </citation>
    <scope>NUCLEOTIDE SEQUENCE [LARGE SCALE GENOMIC DNA]</scope>
    <source>
        <strain evidence="3 4">NPDC052347</strain>
    </source>
</reference>
<sequence>MRRPASLVLLALAVFCAALAPLLRYYAYPRLAKVPPGQYMATVLEARDATLIDYATLQPRQVAKVSMVQTVKGDARQARKIKDATGRDVVVWDTLTYVAGPDGAMVSRIPERYVFDAHSQQPVHTGGEQIDGTPVRHEGIEYKWPFQVRKHDYQYFDLMTRTAAPIHYGGTRTFHGLRVYYFEQTVPWTRVPVPRTLPLGVTPETVRQLGLERWYTTKRMFWVDPTTGSPVNGEELHREEMRWTGHPEKKPITAFAGDVRMRPDYVDSVVHLVKTQRQLLLLLTDYVPGGCTGLGAALLALALVLDGRARRDRCAFGPGVAQDGENTRMGDPRPRASLSEGGSP</sequence>